<dbReference type="Pfam" id="PF01880">
    <property type="entry name" value="Desulfoferrodox"/>
    <property type="match status" value="1"/>
</dbReference>
<dbReference type="Gene3D" id="2.60.40.730">
    <property type="entry name" value="SOR catalytic domain"/>
    <property type="match status" value="1"/>
</dbReference>
<gene>
    <name evidence="7" type="ORF">J0B03_06270</name>
</gene>
<keyword evidence="2" id="KW-0813">Transport</keyword>
<dbReference type="KEGG" id="alka:J0B03_06270"/>
<evidence type="ECO:0000256" key="3">
    <source>
        <dbReference type="ARBA" id="ARBA00022723"/>
    </source>
</evidence>
<organism evidence="7 8">
    <name type="scientific">Alkalibacter rhizosphaerae</name>
    <dbReference type="NCBI Taxonomy" id="2815577"/>
    <lineage>
        <taxon>Bacteria</taxon>
        <taxon>Bacillati</taxon>
        <taxon>Bacillota</taxon>
        <taxon>Clostridia</taxon>
        <taxon>Eubacteriales</taxon>
        <taxon>Eubacteriaceae</taxon>
        <taxon>Alkalibacter</taxon>
    </lineage>
</organism>
<dbReference type="RefSeq" id="WP_207298793.1">
    <property type="nucleotide sequence ID" value="NZ_CP071444.1"/>
</dbReference>
<accession>A0A975AGY4</accession>
<protein>
    <submittedName>
        <fullName evidence="7">Class II SORL domain-containing protein</fullName>
    </submittedName>
</protein>
<dbReference type="CDD" id="cd03172">
    <property type="entry name" value="SORL_classII"/>
    <property type="match status" value="1"/>
</dbReference>
<evidence type="ECO:0000313" key="7">
    <source>
        <dbReference type="EMBL" id="QSX07448.1"/>
    </source>
</evidence>
<keyword evidence="4" id="KW-0249">Electron transport</keyword>
<dbReference type="InterPro" id="IPR051233">
    <property type="entry name" value="Desulfoferrodoxin_SOR"/>
</dbReference>
<evidence type="ECO:0000256" key="1">
    <source>
        <dbReference type="ARBA" id="ARBA00005941"/>
    </source>
</evidence>
<dbReference type="InterPro" id="IPR036073">
    <property type="entry name" value="Desulfoferrodoxin_Fe-bd_dom_sf"/>
</dbReference>
<dbReference type="AlphaFoldDB" id="A0A975AGY4"/>
<dbReference type="InterPro" id="IPR002742">
    <property type="entry name" value="Desulfoferrodoxin_Fe-bd_dom"/>
</dbReference>
<keyword evidence="8" id="KW-1185">Reference proteome</keyword>
<dbReference type="EMBL" id="CP071444">
    <property type="protein sequence ID" value="QSX07448.1"/>
    <property type="molecule type" value="Genomic_DNA"/>
</dbReference>
<dbReference type="GO" id="GO:0016491">
    <property type="term" value="F:oxidoreductase activity"/>
    <property type="evidence" value="ECO:0007669"/>
    <property type="project" value="InterPro"/>
</dbReference>
<evidence type="ECO:0000313" key="8">
    <source>
        <dbReference type="Proteomes" id="UP000663499"/>
    </source>
</evidence>
<keyword evidence="5" id="KW-0408">Iron</keyword>
<dbReference type="SUPFAM" id="SSF49367">
    <property type="entry name" value="Superoxide reductase-like"/>
    <property type="match status" value="1"/>
</dbReference>
<dbReference type="GO" id="GO:0005506">
    <property type="term" value="F:iron ion binding"/>
    <property type="evidence" value="ECO:0007669"/>
    <property type="project" value="InterPro"/>
</dbReference>
<dbReference type="NCBIfam" id="TIGR00332">
    <property type="entry name" value="neela_ferrous"/>
    <property type="match status" value="1"/>
</dbReference>
<sequence length="124" mass="13914">MSKLTATVQSGDWKNEKHVPVIKAPESAKKDESFLVTVVVGEEIAHPNTFEHYIKWIKLYFKPESGKFPIEIATVSFDAHGEAGVFTDYCADVMLKIQESGELMAMSYCNIHGLWENSISITCE</sequence>
<evidence type="ECO:0000256" key="2">
    <source>
        <dbReference type="ARBA" id="ARBA00022448"/>
    </source>
</evidence>
<keyword evidence="3" id="KW-0479">Metal-binding</keyword>
<feature type="domain" description="Desulfoferrodoxin ferrous iron-binding" evidence="6">
    <location>
        <begin position="11"/>
        <end position="117"/>
    </location>
</feature>
<dbReference type="PANTHER" id="PTHR36541">
    <property type="entry name" value="SUPEROXIDE REDUCTASE-RELATED"/>
    <property type="match status" value="1"/>
</dbReference>
<comment type="similarity">
    <text evidence="1">Belongs to the desulfoferrodoxin family.</text>
</comment>
<evidence type="ECO:0000259" key="6">
    <source>
        <dbReference type="Pfam" id="PF01880"/>
    </source>
</evidence>
<proteinExistence type="inferred from homology"/>
<evidence type="ECO:0000256" key="4">
    <source>
        <dbReference type="ARBA" id="ARBA00022982"/>
    </source>
</evidence>
<evidence type="ECO:0000256" key="5">
    <source>
        <dbReference type="ARBA" id="ARBA00023004"/>
    </source>
</evidence>
<reference evidence="7" key="1">
    <citation type="submission" date="2021-03" db="EMBL/GenBank/DDBJ databases">
        <title>Alkalibacter marinus sp. nov., isolated from tidal flat sediment.</title>
        <authorList>
            <person name="Namirimu T."/>
            <person name="Yang J.-A."/>
            <person name="Yang S.-H."/>
            <person name="Kim Y.-J."/>
            <person name="Kwon K.K."/>
        </authorList>
    </citation>
    <scope>NUCLEOTIDE SEQUENCE</scope>
    <source>
        <strain evidence="7">ES005</strain>
    </source>
</reference>
<dbReference type="Proteomes" id="UP000663499">
    <property type="component" value="Chromosome"/>
</dbReference>
<name>A0A975AGY4_9FIRM</name>
<dbReference type="PANTHER" id="PTHR36541:SF1">
    <property type="entry name" value="SUPEROXIDE REDUCTASE-RELATED"/>
    <property type="match status" value="1"/>
</dbReference>